<gene>
    <name evidence="1" type="ORF">OXYTRIMIC_577</name>
</gene>
<evidence type="ECO:0000313" key="1">
    <source>
        <dbReference type="EMBL" id="KEJ82557.1"/>
    </source>
</evidence>
<comment type="caution">
    <text evidence="1">The sequence shown here is derived from an EMBL/GenBank/DDBJ whole genome shotgun (WGS) entry which is preliminary data.</text>
</comment>
<accession>A0A073IB06</accession>
<reference evidence="2" key="1">
    <citation type="journal article" date="2014" name="Cell">
        <title>The Architecture of a Scrambled Genome Reveals Massive Levels of Genomic Rearrangement during Development.</title>
        <authorList>
            <person name="Chen X."/>
            <person name="Bracht J.R."/>
            <person name="Goldman A.D."/>
            <person name="Dolzhenko E."/>
            <person name="Clay D.M."/>
            <person name="Swart E.C."/>
            <person name="Perlman D.H."/>
            <person name="Doak T.G."/>
            <person name="Stuart A."/>
            <person name="Amemiya C.T."/>
            <person name="Sebra R.P."/>
            <person name="Landweber L.F."/>
        </authorList>
    </citation>
    <scope>NUCLEOTIDE SEQUENCE [LARGE SCALE GENOMIC DNA]</scope>
    <source>
        <strain evidence="2">JRB310</strain>
    </source>
</reference>
<proteinExistence type="predicted"/>
<sequence>MQTISKAQLQNRFDTRQSCLSIRINTIESKLFRVTRRFSKAITGIYTSVDYKQLTDIVAMSDQQLGDLIKDATKTAVGIPPALTSFIRLFNIDILKNVTANEAACISIDADYHNHLNKVEIHVKCLQKHAYFLKSDLNQMMST</sequence>
<keyword evidence="2" id="KW-1185">Reference proteome</keyword>
<evidence type="ECO:0000313" key="2">
    <source>
        <dbReference type="Proteomes" id="UP000053232"/>
    </source>
</evidence>
<name>A0A073IB06_9SPIT</name>
<organism evidence="1 2">
    <name type="scientific">Oxytricha trifallax</name>
    <dbReference type="NCBI Taxonomy" id="1172189"/>
    <lineage>
        <taxon>Eukaryota</taxon>
        <taxon>Sar</taxon>
        <taxon>Alveolata</taxon>
        <taxon>Ciliophora</taxon>
        <taxon>Intramacronucleata</taxon>
        <taxon>Spirotrichea</taxon>
        <taxon>Stichotrichia</taxon>
        <taxon>Sporadotrichida</taxon>
        <taxon>Oxytrichidae</taxon>
        <taxon>Oxytrichinae</taxon>
        <taxon>Oxytricha</taxon>
    </lineage>
</organism>
<dbReference type="AlphaFoldDB" id="A0A073IB06"/>
<dbReference type="EMBL" id="ARYC01017138">
    <property type="protein sequence ID" value="KEJ82557.1"/>
    <property type="molecule type" value="Genomic_DNA"/>
</dbReference>
<protein>
    <submittedName>
        <fullName evidence="1">Uncharacterized protein</fullName>
    </submittedName>
</protein>
<dbReference type="Proteomes" id="UP000053232">
    <property type="component" value="Unassembled WGS sequence"/>
</dbReference>